<gene>
    <name evidence="2" type="ORF">ERS852406_00552</name>
</gene>
<feature type="region of interest" description="Disordered" evidence="1">
    <location>
        <begin position="17"/>
        <end position="47"/>
    </location>
</feature>
<evidence type="ECO:0000256" key="1">
    <source>
        <dbReference type="SAM" id="MobiDB-lite"/>
    </source>
</evidence>
<organism evidence="2 3">
    <name type="scientific">Fusicatenibacter saccharivorans</name>
    <dbReference type="NCBI Taxonomy" id="1150298"/>
    <lineage>
        <taxon>Bacteria</taxon>
        <taxon>Bacillati</taxon>
        <taxon>Bacillota</taxon>
        <taxon>Clostridia</taxon>
        <taxon>Lachnospirales</taxon>
        <taxon>Lachnospiraceae</taxon>
        <taxon>Fusicatenibacter</taxon>
    </lineage>
</organism>
<protein>
    <submittedName>
        <fullName evidence="2">Uncharacterized protein</fullName>
    </submittedName>
</protein>
<evidence type="ECO:0000313" key="2">
    <source>
        <dbReference type="EMBL" id="CUN69276.1"/>
    </source>
</evidence>
<dbReference type="Proteomes" id="UP000095706">
    <property type="component" value="Unassembled WGS sequence"/>
</dbReference>
<dbReference type="AlphaFoldDB" id="A0A173Z1C1"/>
<name>A0A173Z1C1_9FIRM</name>
<sequence length="47" mass="4950">MCVVVTKITETRTCCAAAGESDSGGRPELHGANLHVQGGGYWSRSEQ</sequence>
<dbReference type="EMBL" id="CYYV01000002">
    <property type="protein sequence ID" value="CUN69276.1"/>
    <property type="molecule type" value="Genomic_DNA"/>
</dbReference>
<reference evidence="2 3" key="1">
    <citation type="submission" date="2015-09" db="EMBL/GenBank/DDBJ databases">
        <authorList>
            <consortium name="Pathogen Informatics"/>
        </authorList>
    </citation>
    <scope>NUCLEOTIDE SEQUENCE [LARGE SCALE GENOMIC DNA]</scope>
    <source>
        <strain evidence="2 3">2789STDY5608849</strain>
    </source>
</reference>
<accession>A0A173Z1C1</accession>
<evidence type="ECO:0000313" key="3">
    <source>
        <dbReference type="Proteomes" id="UP000095706"/>
    </source>
</evidence>
<proteinExistence type="predicted"/>